<keyword evidence="2" id="KW-1185">Reference proteome</keyword>
<dbReference type="OrthoDB" id="10490407at2759"/>
<dbReference type="Proteomes" id="UP000247409">
    <property type="component" value="Unassembled WGS sequence"/>
</dbReference>
<reference evidence="1 2" key="1">
    <citation type="journal article" date="2018" name="Mol. Biol. Evol.">
        <title>Analysis of the draft genome of the red seaweed Gracilariopsis chorda provides insights into genome size evolution in Rhodophyta.</title>
        <authorList>
            <person name="Lee J."/>
            <person name="Yang E.C."/>
            <person name="Graf L."/>
            <person name="Yang J.H."/>
            <person name="Qiu H."/>
            <person name="Zel Zion U."/>
            <person name="Chan C.X."/>
            <person name="Stephens T.G."/>
            <person name="Weber A.P.M."/>
            <person name="Boo G.H."/>
            <person name="Boo S.M."/>
            <person name="Kim K.M."/>
            <person name="Shin Y."/>
            <person name="Jung M."/>
            <person name="Lee S.J."/>
            <person name="Yim H.S."/>
            <person name="Lee J.H."/>
            <person name="Bhattacharya D."/>
            <person name="Yoon H.S."/>
        </authorList>
    </citation>
    <scope>NUCLEOTIDE SEQUENCE [LARGE SCALE GENOMIC DNA]</scope>
    <source>
        <strain evidence="1 2">SKKU-2015</strain>
        <tissue evidence="1">Whole body</tissue>
    </source>
</reference>
<evidence type="ECO:0000313" key="2">
    <source>
        <dbReference type="Proteomes" id="UP000247409"/>
    </source>
</evidence>
<protein>
    <submittedName>
        <fullName evidence="1">Uncharacterized protein</fullName>
    </submittedName>
</protein>
<comment type="caution">
    <text evidence="1">The sequence shown here is derived from an EMBL/GenBank/DDBJ whole genome shotgun (WGS) entry which is preliminary data.</text>
</comment>
<dbReference type="EMBL" id="NBIV01000028">
    <property type="protein sequence ID" value="PXF47121.1"/>
    <property type="molecule type" value="Genomic_DNA"/>
</dbReference>
<evidence type="ECO:0000313" key="1">
    <source>
        <dbReference type="EMBL" id="PXF47121.1"/>
    </source>
</evidence>
<sequence length="354" mass="39590">MDWHSSSLCFTPASPLLCRFADQKFRPFTYSSALGICRTPPAPDRSTSLVRHVHKTQICPNLTTKCTEDLSAFAPGTTTLLLQVFANAERLAAWTQEWLGEYIFSSQGTLPIPVSQVTNEEEVQLLFYSADLEVRGILAISTESEGLNSAKLRVTSSSRFINEAGKYTSTLPGERRIIRDLFSGVRESFEGVNVLYKPRYFRLRKQMLSKGNPSVHVTTLVCEVRNATRTQVVSFLHNWAFETQFGAEGLSLANVTLPPISVFTFSNGVKVRTQESLSAEIIAHVREKGMVISRQAEPLDQDDLNQLRTYSPRTIVVVSATYPEKAGTRAVMRSLSLSLFRRYPNTRIHASSRS</sequence>
<dbReference type="AlphaFoldDB" id="A0A2V3IYC5"/>
<proteinExistence type="predicted"/>
<accession>A0A2V3IYC5</accession>
<name>A0A2V3IYC5_9FLOR</name>
<organism evidence="1 2">
    <name type="scientific">Gracilariopsis chorda</name>
    <dbReference type="NCBI Taxonomy" id="448386"/>
    <lineage>
        <taxon>Eukaryota</taxon>
        <taxon>Rhodophyta</taxon>
        <taxon>Florideophyceae</taxon>
        <taxon>Rhodymeniophycidae</taxon>
        <taxon>Gracilariales</taxon>
        <taxon>Gracilariaceae</taxon>
        <taxon>Gracilariopsis</taxon>
    </lineage>
</organism>
<gene>
    <name evidence="1" type="ORF">BWQ96_03063</name>
</gene>